<gene>
    <name evidence="1" type="ORF">C0Z18_12935</name>
</gene>
<dbReference type="Pfam" id="PF05717">
    <property type="entry name" value="TnpB_IS66"/>
    <property type="match status" value="1"/>
</dbReference>
<dbReference type="Proteomes" id="UP000235616">
    <property type="component" value="Unassembled WGS sequence"/>
</dbReference>
<evidence type="ECO:0000313" key="2">
    <source>
        <dbReference type="Proteomes" id="UP000235616"/>
    </source>
</evidence>
<keyword evidence="2" id="KW-1185">Reference proteome</keyword>
<proteinExistence type="predicted"/>
<dbReference type="InterPro" id="IPR008878">
    <property type="entry name" value="Transposase_IS66_Orf2"/>
</dbReference>
<dbReference type="NCBIfam" id="NF033819">
    <property type="entry name" value="IS66_TnpB"/>
    <property type="match status" value="1"/>
</dbReference>
<dbReference type="RefSeq" id="WP_102645808.1">
    <property type="nucleotide sequence ID" value="NZ_PNYA01000010.1"/>
</dbReference>
<dbReference type="OrthoDB" id="9801450at2"/>
<comment type="caution">
    <text evidence="1">The sequence shown here is derived from an EMBL/GenBank/DDBJ whole genome shotgun (WGS) entry which is preliminary data.</text>
</comment>
<dbReference type="PANTHER" id="PTHR36455">
    <property type="match status" value="1"/>
</dbReference>
<evidence type="ECO:0000313" key="1">
    <source>
        <dbReference type="EMBL" id="PMS19735.1"/>
    </source>
</evidence>
<accession>A0A2N7VRH3</accession>
<organism evidence="1 2">
    <name type="scientific">Trinickia dabaoshanensis</name>
    <dbReference type="NCBI Taxonomy" id="564714"/>
    <lineage>
        <taxon>Bacteria</taxon>
        <taxon>Pseudomonadati</taxon>
        <taxon>Pseudomonadota</taxon>
        <taxon>Betaproteobacteria</taxon>
        <taxon>Burkholderiales</taxon>
        <taxon>Burkholderiaceae</taxon>
        <taxon>Trinickia</taxon>
    </lineage>
</organism>
<dbReference type="PANTHER" id="PTHR36455:SF1">
    <property type="entry name" value="BLR8292 PROTEIN"/>
    <property type="match status" value="1"/>
</dbReference>
<dbReference type="EMBL" id="PNYA01000010">
    <property type="protein sequence ID" value="PMS19735.1"/>
    <property type="molecule type" value="Genomic_DNA"/>
</dbReference>
<dbReference type="AlphaFoldDB" id="A0A2N7VRH3"/>
<evidence type="ECO:0008006" key="3">
    <source>
        <dbReference type="Google" id="ProtNLM"/>
    </source>
</evidence>
<reference evidence="1 2" key="1">
    <citation type="submission" date="2018-01" db="EMBL/GenBank/DDBJ databases">
        <title>Whole genome analyses suggest that Burkholderia sensu lato contains two further novel genera in the rhizoxinica-symbiotica group Mycetohabitans gen. nov., and Trinickia gen. nov.: implications for the evolution of diazotrophy and nodulation in the Burkholderiaceae.</title>
        <authorList>
            <person name="Estrada-de los Santos P."/>
            <person name="Palmer M."/>
            <person name="Chavez-Ramirez B."/>
            <person name="Beukes C."/>
            <person name="Steenkamp E.T."/>
            <person name="Hirsch A.M."/>
            <person name="Manyaka P."/>
            <person name="Maluk M."/>
            <person name="Lafos M."/>
            <person name="Crook M."/>
            <person name="Gross E."/>
            <person name="Simon M.F."/>
            <person name="Bueno dos Reis Junior F."/>
            <person name="Poole P.S."/>
            <person name="Venter S.N."/>
            <person name="James E.K."/>
        </authorList>
    </citation>
    <scope>NUCLEOTIDE SEQUENCE [LARGE SCALE GENOMIC DNA]</scope>
    <source>
        <strain evidence="1 2">GIMN1.004</strain>
    </source>
</reference>
<sequence length="114" mass="12632">MMMLSTAVKVYVAAEPIDMRKSIDSLSMLVGPMFDQDALSGHVFYGRRRDKIKVLVYDRTGFGLMYKRFESGSLADPATIARRGISLAELTTWLEGIDVGVCRRVRAVNATVVA</sequence>
<name>A0A2N7VRH3_9BURK</name>
<protein>
    <recommendedName>
        <fullName evidence="3">Transposase</fullName>
    </recommendedName>
</protein>